<dbReference type="RefSeq" id="WP_150936227.1">
    <property type="nucleotide sequence ID" value="NZ_VYTZ01000008.1"/>
</dbReference>
<dbReference type="AlphaFoldDB" id="A0A5J5JXX9"/>
<sequence>MSEGHPHPHPHPHSHGHDHGHGHDAGEMATVVDMDIPDEALSPGELSRRQMFRRAGLLGAGLTAATVLGAPGTAAATGAGRDDRDDREPKDGFLWLAGDHHIHTQYSSDAMYRVVDQVRHANAYGLDWMVITDHGSVTHAKIGVEKVNPDIVAARQAVRDTLVFQGLEWNIPAAEHGTVFVAPGRGEVETLKEFENSFDGAVKGATASTPQNEALAVAGLNFLSQAVKRRRVPDALFLANHPARKGIDSPHEIRAWRDTAPEIAVGMEGAPGHQAAGIPKPNGPGSGRGYYDNSPSADSFPGYPAESYKTFGGFDWMTATVGGLWDSLLAEGRPWWITANSDSHTVYGDAGDRGPNSDFNANGRYEDPVYKGVPNLSNGDFWPGYYSRTHVGATSFAYGAVMDGIRRGRVWVDHGGLISGLVVRARARGNGGGVTLGDTLSVRPGTKVEVSIQITLANQPNWAQFIPTLARVDVIQGDVTGPVSDKDVFTTPKTKVVTSYEVGKNSGTVTFTYQVGAVDHPVYVRLRGTDGNRVAPGLLGPSVDPHGPAMDVLGDADPWKDLWFYSNPVWIVPRR</sequence>
<dbReference type="PANTHER" id="PTHR42924">
    <property type="entry name" value="EXONUCLEASE"/>
    <property type="match status" value="1"/>
</dbReference>
<dbReference type="InterPro" id="IPR016195">
    <property type="entry name" value="Pol/histidinol_Pase-like"/>
</dbReference>
<evidence type="ECO:0000256" key="1">
    <source>
        <dbReference type="SAM" id="MobiDB-lite"/>
    </source>
</evidence>
<dbReference type="InterPro" id="IPR004013">
    <property type="entry name" value="PHP_dom"/>
</dbReference>
<dbReference type="InterPro" id="IPR052018">
    <property type="entry name" value="PHP_domain"/>
</dbReference>
<dbReference type="SUPFAM" id="SSF89550">
    <property type="entry name" value="PHP domain-like"/>
    <property type="match status" value="1"/>
</dbReference>
<evidence type="ECO:0000259" key="2">
    <source>
        <dbReference type="SMART" id="SM00481"/>
    </source>
</evidence>
<reference evidence="3 4" key="1">
    <citation type="submission" date="2019-09" db="EMBL/GenBank/DDBJ databases">
        <title>Screening of Novel Bioactive Compounds from Soil-Associated.</title>
        <authorList>
            <person name="Gong X."/>
        </authorList>
    </citation>
    <scope>NUCLEOTIDE SEQUENCE [LARGE SCALE GENOMIC DNA]</scope>
    <source>
        <strain evidence="3 4">Gxj-6</strain>
    </source>
</reference>
<accession>A0A5J5JXX9</accession>
<dbReference type="InterPro" id="IPR003141">
    <property type="entry name" value="Pol/His_phosphatase_N"/>
</dbReference>
<evidence type="ECO:0000313" key="4">
    <source>
        <dbReference type="Proteomes" id="UP000327011"/>
    </source>
</evidence>
<organism evidence="3 4">
    <name type="scientific">Microbispora cellulosiformans</name>
    <dbReference type="NCBI Taxonomy" id="2614688"/>
    <lineage>
        <taxon>Bacteria</taxon>
        <taxon>Bacillati</taxon>
        <taxon>Actinomycetota</taxon>
        <taxon>Actinomycetes</taxon>
        <taxon>Streptosporangiales</taxon>
        <taxon>Streptosporangiaceae</taxon>
        <taxon>Microbispora</taxon>
    </lineage>
</organism>
<dbReference type="Pfam" id="PF02811">
    <property type="entry name" value="PHP"/>
    <property type="match status" value="1"/>
</dbReference>
<dbReference type="SMART" id="SM00481">
    <property type="entry name" value="POLIIIAc"/>
    <property type="match status" value="1"/>
</dbReference>
<feature type="compositionally biased region" description="Basic and acidic residues" evidence="1">
    <location>
        <begin position="15"/>
        <end position="25"/>
    </location>
</feature>
<dbReference type="EMBL" id="VYTZ01000008">
    <property type="protein sequence ID" value="KAA9376561.1"/>
    <property type="molecule type" value="Genomic_DNA"/>
</dbReference>
<keyword evidence="4" id="KW-1185">Reference proteome</keyword>
<feature type="region of interest" description="Disordered" evidence="1">
    <location>
        <begin position="269"/>
        <end position="293"/>
    </location>
</feature>
<dbReference type="Gene3D" id="3.20.20.140">
    <property type="entry name" value="Metal-dependent hydrolases"/>
    <property type="match status" value="1"/>
</dbReference>
<feature type="domain" description="Polymerase/histidinol phosphatase N-terminal" evidence="2">
    <location>
        <begin position="98"/>
        <end position="173"/>
    </location>
</feature>
<dbReference type="GO" id="GO:0004534">
    <property type="term" value="F:5'-3' RNA exonuclease activity"/>
    <property type="evidence" value="ECO:0007669"/>
    <property type="project" value="TreeGrafter"/>
</dbReference>
<proteinExistence type="predicted"/>
<dbReference type="PANTHER" id="PTHR42924:SF11">
    <property type="entry name" value="POLYMERASE_HISTIDINOL PHOSPHATASE N-TERMINAL DOMAIN-CONTAINING PROTEIN"/>
    <property type="match status" value="1"/>
</dbReference>
<feature type="region of interest" description="Disordered" evidence="1">
    <location>
        <begin position="1"/>
        <end position="25"/>
    </location>
</feature>
<protein>
    <submittedName>
        <fullName evidence="3">Histidinol-phosphatase</fullName>
    </submittedName>
</protein>
<name>A0A5J5JXX9_9ACTN</name>
<dbReference type="GO" id="GO:0035312">
    <property type="term" value="F:5'-3' DNA exonuclease activity"/>
    <property type="evidence" value="ECO:0007669"/>
    <property type="project" value="TreeGrafter"/>
</dbReference>
<gene>
    <name evidence="3" type="ORF">F5972_24510</name>
</gene>
<dbReference type="PROSITE" id="PS51318">
    <property type="entry name" value="TAT"/>
    <property type="match status" value="1"/>
</dbReference>
<comment type="caution">
    <text evidence="3">The sequence shown here is derived from an EMBL/GenBank/DDBJ whole genome shotgun (WGS) entry which is preliminary data.</text>
</comment>
<dbReference type="Proteomes" id="UP000327011">
    <property type="component" value="Unassembled WGS sequence"/>
</dbReference>
<dbReference type="InterPro" id="IPR006311">
    <property type="entry name" value="TAT_signal"/>
</dbReference>
<evidence type="ECO:0000313" key="3">
    <source>
        <dbReference type="EMBL" id="KAA9376561.1"/>
    </source>
</evidence>